<name>A0A9P5SCL4_9FUNG</name>
<reference evidence="1" key="1">
    <citation type="journal article" date="2020" name="Fungal Divers.">
        <title>Resolving the Mortierellaceae phylogeny through synthesis of multi-gene phylogenetics and phylogenomics.</title>
        <authorList>
            <person name="Vandepol N."/>
            <person name="Liber J."/>
            <person name="Desiro A."/>
            <person name="Na H."/>
            <person name="Kennedy M."/>
            <person name="Barry K."/>
            <person name="Grigoriev I.V."/>
            <person name="Miller A.N."/>
            <person name="O'Donnell K."/>
            <person name="Stajich J.E."/>
            <person name="Bonito G."/>
        </authorList>
    </citation>
    <scope>NUCLEOTIDE SEQUENCE</scope>
    <source>
        <strain evidence="1">NVP1</strain>
    </source>
</reference>
<dbReference type="EMBL" id="JAAAUY010000964">
    <property type="protein sequence ID" value="KAF9325179.1"/>
    <property type="molecule type" value="Genomic_DNA"/>
</dbReference>
<protein>
    <submittedName>
        <fullName evidence="1">Uncharacterized protein</fullName>
    </submittedName>
</protein>
<evidence type="ECO:0000313" key="2">
    <source>
        <dbReference type="Proteomes" id="UP000696485"/>
    </source>
</evidence>
<organism evidence="1 2">
    <name type="scientific">Podila minutissima</name>
    <dbReference type="NCBI Taxonomy" id="64525"/>
    <lineage>
        <taxon>Eukaryota</taxon>
        <taxon>Fungi</taxon>
        <taxon>Fungi incertae sedis</taxon>
        <taxon>Mucoromycota</taxon>
        <taxon>Mortierellomycotina</taxon>
        <taxon>Mortierellomycetes</taxon>
        <taxon>Mortierellales</taxon>
        <taxon>Mortierellaceae</taxon>
        <taxon>Podila</taxon>
    </lineage>
</organism>
<sequence length="120" mass="13579">MDAISFGVVTPIAADGEIFQHSVTIGRVSVDVDVTLQRGKVVVSITFNVPRPFVYLMLVSEDFIVRSSIGMKRRTLHASVAVRPEFVQESDCWTFYIHLTNMAYPSTKDLQDMDKIYQAY</sequence>
<evidence type="ECO:0000313" key="1">
    <source>
        <dbReference type="EMBL" id="KAF9325179.1"/>
    </source>
</evidence>
<dbReference type="AlphaFoldDB" id="A0A9P5SCL4"/>
<proteinExistence type="predicted"/>
<keyword evidence="2" id="KW-1185">Reference proteome</keyword>
<accession>A0A9P5SCL4</accession>
<gene>
    <name evidence="1" type="ORF">BG006_011328</name>
</gene>
<dbReference type="Proteomes" id="UP000696485">
    <property type="component" value="Unassembled WGS sequence"/>
</dbReference>
<comment type="caution">
    <text evidence="1">The sequence shown here is derived from an EMBL/GenBank/DDBJ whole genome shotgun (WGS) entry which is preliminary data.</text>
</comment>